<sequence length="176" mass="19718">MMNACSQNEWAGLILFCQVTWKLGSLLNRINSSSVSPHSFREICRLRVLACPARMEEHDPASQGLVPTEMETSNLNLLPLGVIWGPKERTFPFGDGVTLLPCSKGMVLYHRYRNGKNLQGAVNLKYEWGDPDLPGRRRRRTKACLATHLVASHMGEARLDRASMFTLINSVPNPGR</sequence>
<reference evidence="1 2" key="1">
    <citation type="submission" date="2021-07" db="EMBL/GenBank/DDBJ databases">
        <title>The Aristolochia fimbriata genome: insights into angiosperm evolution, floral development and chemical biosynthesis.</title>
        <authorList>
            <person name="Jiao Y."/>
        </authorList>
    </citation>
    <scope>NUCLEOTIDE SEQUENCE [LARGE SCALE GENOMIC DNA]</scope>
    <source>
        <strain evidence="1">IBCAS-2021</strain>
        <tissue evidence="1">Leaf</tissue>
    </source>
</reference>
<keyword evidence="2" id="KW-1185">Reference proteome</keyword>
<protein>
    <submittedName>
        <fullName evidence="1">Uncharacterized protein</fullName>
    </submittedName>
</protein>
<dbReference type="AlphaFoldDB" id="A0AAV7EPP3"/>
<dbReference type="EMBL" id="JAINDJ010000004">
    <property type="protein sequence ID" value="KAG9449223.1"/>
    <property type="molecule type" value="Genomic_DNA"/>
</dbReference>
<gene>
    <name evidence="1" type="ORF">H6P81_009188</name>
</gene>
<comment type="caution">
    <text evidence="1">The sequence shown here is derived from an EMBL/GenBank/DDBJ whole genome shotgun (WGS) entry which is preliminary data.</text>
</comment>
<name>A0AAV7EPP3_ARIFI</name>
<proteinExistence type="predicted"/>
<organism evidence="1 2">
    <name type="scientific">Aristolochia fimbriata</name>
    <name type="common">White veined hardy Dutchman's pipe vine</name>
    <dbReference type="NCBI Taxonomy" id="158543"/>
    <lineage>
        <taxon>Eukaryota</taxon>
        <taxon>Viridiplantae</taxon>
        <taxon>Streptophyta</taxon>
        <taxon>Embryophyta</taxon>
        <taxon>Tracheophyta</taxon>
        <taxon>Spermatophyta</taxon>
        <taxon>Magnoliopsida</taxon>
        <taxon>Magnoliidae</taxon>
        <taxon>Piperales</taxon>
        <taxon>Aristolochiaceae</taxon>
        <taxon>Aristolochia</taxon>
    </lineage>
</organism>
<evidence type="ECO:0000313" key="2">
    <source>
        <dbReference type="Proteomes" id="UP000825729"/>
    </source>
</evidence>
<evidence type="ECO:0000313" key="1">
    <source>
        <dbReference type="EMBL" id="KAG9449223.1"/>
    </source>
</evidence>
<accession>A0AAV7EPP3</accession>
<dbReference type="Proteomes" id="UP000825729">
    <property type="component" value="Unassembled WGS sequence"/>
</dbReference>